<dbReference type="GO" id="GO:0016853">
    <property type="term" value="F:isomerase activity"/>
    <property type="evidence" value="ECO:0007669"/>
    <property type="project" value="UniProtKB-KW"/>
</dbReference>
<dbReference type="KEGG" id="amol:AMOL_2410"/>
<dbReference type="RefSeq" id="WP_099342554.1">
    <property type="nucleotide sequence ID" value="NZ_CP032098.1"/>
</dbReference>
<feature type="domain" description="Thioredoxin" evidence="1">
    <location>
        <begin position="64"/>
        <end position="242"/>
    </location>
</feature>
<dbReference type="InterPro" id="IPR013766">
    <property type="entry name" value="Thioredoxin_domain"/>
</dbReference>
<protein>
    <submittedName>
        <fullName evidence="3">Disulfide bond formation protein DsbA</fullName>
    </submittedName>
    <submittedName>
        <fullName evidence="2">Protein disulfide isomerase</fullName>
    </submittedName>
</protein>
<dbReference type="SUPFAM" id="SSF52833">
    <property type="entry name" value="Thioredoxin-like"/>
    <property type="match status" value="1"/>
</dbReference>
<dbReference type="CDD" id="cd02972">
    <property type="entry name" value="DsbA_family"/>
    <property type="match status" value="1"/>
</dbReference>
<keyword evidence="4" id="KW-1185">Reference proteome</keyword>
<evidence type="ECO:0000313" key="5">
    <source>
        <dbReference type="Proteomes" id="UP000262712"/>
    </source>
</evidence>
<dbReference type="PANTHER" id="PTHR35272:SF3">
    <property type="entry name" value="THIOL:DISULFIDE INTERCHANGE PROTEIN DSBC"/>
    <property type="match status" value="1"/>
</dbReference>
<keyword evidence="2" id="KW-0413">Isomerase</keyword>
<dbReference type="AlphaFoldDB" id="A0A2G1DHN7"/>
<dbReference type="Gene3D" id="3.40.30.10">
    <property type="entry name" value="Glutaredoxin"/>
    <property type="match status" value="1"/>
</dbReference>
<dbReference type="Pfam" id="PF13462">
    <property type="entry name" value="Thioredoxin_4"/>
    <property type="match status" value="1"/>
</dbReference>
<dbReference type="PROSITE" id="PS51352">
    <property type="entry name" value="THIOREDOXIN_2"/>
    <property type="match status" value="1"/>
</dbReference>
<dbReference type="InterPro" id="IPR036249">
    <property type="entry name" value="Thioredoxin-like_sf"/>
</dbReference>
<sequence>MSLTTKTLLISSLLFSSIYANSLDDKIISFEKKRFSSNKRVEIKDLSISMKKELPLKGWYGFVIDVNAQIANKNLNAKDILFSNGEVVAPELVNMKTGKSFKDLMTPELTSIYYSKKRLIAGNDNAKDKLVVFSDPLCPFCIEYIPNVIEYVKKHDDIALYYYHFPLLQLHPASKTIVEAMLVAKQKGIKDVELKVYKANFAKQVDAEEKDKNKILKVFNKLLNTDIKLSELNNKAIDEEVFTDINMGENVMVEGTPTIFVNGKQDKTKLEYEMLGK</sequence>
<dbReference type="EMBL" id="NXFY01000010">
    <property type="protein sequence ID" value="PHO18005.1"/>
    <property type="molecule type" value="Genomic_DNA"/>
</dbReference>
<dbReference type="Proteomes" id="UP000262712">
    <property type="component" value="Chromosome"/>
</dbReference>
<accession>A0A2G1DHN7</accession>
<dbReference type="Proteomes" id="UP000221222">
    <property type="component" value="Unassembled WGS sequence"/>
</dbReference>
<evidence type="ECO:0000313" key="3">
    <source>
        <dbReference type="EMBL" id="PHO18005.1"/>
    </source>
</evidence>
<evidence type="ECO:0000313" key="4">
    <source>
        <dbReference type="Proteomes" id="UP000221222"/>
    </source>
</evidence>
<dbReference type="InterPro" id="IPR051470">
    <property type="entry name" value="Thiol:disulfide_interchange"/>
</dbReference>
<reference evidence="2 5" key="2">
    <citation type="submission" date="2018-08" db="EMBL/GenBank/DDBJ databases">
        <title>Complete genome of the Arcobacter molluscorum type strain LMG 25693.</title>
        <authorList>
            <person name="Miller W.G."/>
            <person name="Yee E."/>
            <person name="Bono J.L."/>
        </authorList>
    </citation>
    <scope>NUCLEOTIDE SEQUENCE [LARGE SCALE GENOMIC DNA]</scope>
    <source>
        <strain evidence="2 5">CECT 7696</strain>
    </source>
</reference>
<proteinExistence type="predicted"/>
<gene>
    <name evidence="2" type="ORF">AMOL_2410</name>
    <name evidence="3" type="ORF">CPU12_07875</name>
</gene>
<dbReference type="PANTHER" id="PTHR35272">
    <property type="entry name" value="THIOL:DISULFIDE INTERCHANGE PROTEIN DSBC-RELATED"/>
    <property type="match status" value="1"/>
</dbReference>
<dbReference type="EMBL" id="CP032098">
    <property type="protein sequence ID" value="AXX93352.1"/>
    <property type="molecule type" value="Genomic_DNA"/>
</dbReference>
<name>A0A2G1DHN7_9BACT</name>
<organism evidence="3 4">
    <name type="scientific">Malaciobacter molluscorum LMG 25693</name>
    <dbReference type="NCBI Taxonomy" id="870501"/>
    <lineage>
        <taxon>Bacteria</taxon>
        <taxon>Pseudomonadati</taxon>
        <taxon>Campylobacterota</taxon>
        <taxon>Epsilonproteobacteria</taxon>
        <taxon>Campylobacterales</taxon>
        <taxon>Arcobacteraceae</taxon>
        <taxon>Malaciobacter</taxon>
    </lineage>
</organism>
<reference evidence="3 4" key="1">
    <citation type="submission" date="2017-09" db="EMBL/GenBank/DDBJ databases">
        <title>Arcobacter canalis sp. nov., a new species isolated from a water canal contaminated with urban sewage.</title>
        <authorList>
            <person name="Perez-Cataluna A."/>
            <person name="Salas-Masso N."/>
            <person name="Figueras M.J."/>
        </authorList>
    </citation>
    <scope>NUCLEOTIDE SEQUENCE [LARGE SCALE GENOMIC DNA]</scope>
    <source>
        <strain evidence="3 4">F98-3</strain>
    </source>
</reference>
<evidence type="ECO:0000313" key="2">
    <source>
        <dbReference type="EMBL" id="AXX93352.1"/>
    </source>
</evidence>
<dbReference type="InterPro" id="IPR012336">
    <property type="entry name" value="Thioredoxin-like_fold"/>
</dbReference>
<evidence type="ECO:0000259" key="1">
    <source>
        <dbReference type="PROSITE" id="PS51352"/>
    </source>
</evidence>